<name>A0A518KDW7_9BACT</name>
<protein>
    <submittedName>
        <fullName evidence="1">Uncharacterized protein</fullName>
    </submittedName>
</protein>
<accession>A0A518KDW7</accession>
<dbReference type="Proteomes" id="UP000316426">
    <property type="component" value="Chromosome"/>
</dbReference>
<dbReference type="KEGG" id="bmei:Spa11_42100"/>
<gene>
    <name evidence="1" type="ORF">Spa11_42100</name>
</gene>
<sequence>MLVPQGNAVLIAPTRWLAAIVIPLAAAGLLPRRADAQIVATATVDVTQPLATVSPLALGMHTSPYYNELANASLDERIEEAGVTTLRYGGGGYADVFHWSVTRSGNGIQGNGLSPWWGEPNNFGYVGPGSDFATFVRLLDRTDNAQAVVTVNYGSAMKIVDGQSRVPDFGGQPQEAAAWVAYANADPAIYGTANDVVLGVDQQGNDWKTAGYWARLRASTSAEYQSWASADGVYDGLNSFLAIDRAEPVGITHWEIGNETFGTGYYDDSGNGYSVDYDVPYNGTARENHPNLSPAHYGQEVVQYAQLMRAVDPTIKIGAVLATPPDDYGWSYADLNNNNFRNSNEPFWNDEVLANAASEIDFVMVHWYPYIGENANGATLLSEVPAKLGRMINGSTPFQDSGTSAGVRDSLAAHGIADAEIMVTEFNYFGSLAPSVANAAESLFVADAYATWLKLGVTSVQYLELLGKDFLNDGNSLNRGSAYYGVSLVDRLIEPGEWFVESSATHNDIGVHAALQADGSVAVMLLNRDLSDDASVTLSLAGADVASQATVYTVTGGLNLEEGVFDASGGLTVNVPARSMAVYVFPPNPATLGDFNGDGAVDAADYTVWRDGLGATHAAGQYNAWAGAYGSTTQTFSTSTQAPEPSSLVLTAILKATLVANARRASCLRSRPACSRSPRSP</sequence>
<proteinExistence type="predicted"/>
<keyword evidence="2" id="KW-1185">Reference proteome</keyword>
<dbReference type="EMBL" id="CP036349">
    <property type="protein sequence ID" value="QDV75987.1"/>
    <property type="molecule type" value="Genomic_DNA"/>
</dbReference>
<organism evidence="1 2">
    <name type="scientific">Botrimarina mediterranea</name>
    <dbReference type="NCBI Taxonomy" id="2528022"/>
    <lineage>
        <taxon>Bacteria</taxon>
        <taxon>Pseudomonadati</taxon>
        <taxon>Planctomycetota</taxon>
        <taxon>Planctomycetia</taxon>
        <taxon>Pirellulales</taxon>
        <taxon>Lacipirellulaceae</taxon>
        <taxon>Botrimarina</taxon>
    </lineage>
</organism>
<dbReference type="PANTHER" id="PTHR43576">
    <property type="entry name" value="ALPHA-L-ARABINOFURANOSIDASE C-RELATED"/>
    <property type="match status" value="1"/>
</dbReference>
<dbReference type="SUPFAM" id="SSF51445">
    <property type="entry name" value="(Trans)glycosidases"/>
    <property type="match status" value="1"/>
</dbReference>
<dbReference type="GO" id="GO:0000272">
    <property type="term" value="P:polysaccharide catabolic process"/>
    <property type="evidence" value="ECO:0007669"/>
    <property type="project" value="TreeGrafter"/>
</dbReference>
<evidence type="ECO:0000313" key="2">
    <source>
        <dbReference type="Proteomes" id="UP000316426"/>
    </source>
</evidence>
<dbReference type="InterPro" id="IPR018247">
    <property type="entry name" value="EF_Hand_1_Ca_BS"/>
</dbReference>
<evidence type="ECO:0000313" key="1">
    <source>
        <dbReference type="EMBL" id="QDV75987.1"/>
    </source>
</evidence>
<reference evidence="1 2" key="1">
    <citation type="submission" date="2019-02" db="EMBL/GenBank/DDBJ databases">
        <title>Deep-cultivation of Planctomycetes and their phenomic and genomic characterization uncovers novel biology.</title>
        <authorList>
            <person name="Wiegand S."/>
            <person name="Jogler M."/>
            <person name="Boedeker C."/>
            <person name="Pinto D."/>
            <person name="Vollmers J."/>
            <person name="Rivas-Marin E."/>
            <person name="Kohn T."/>
            <person name="Peeters S.H."/>
            <person name="Heuer A."/>
            <person name="Rast P."/>
            <person name="Oberbeckmann S."/>
            <person name="Bunk B."/>
            <person name="Jeske O."/>
            <person name="Meyerdierks A."/>
            <person name="Storesund J.E."/>
            <person name="Kallscheuer N."/>
            <person name="Luecker S."/>
            <person name="Lage O.M."/>
            <person name="Pohl T."/>
            <person name="Merkel B.J."/>
            <person name="Hornburger P."/>
            <person name="Mueller R.-W."/>
            <person name="Bruemmer F."/>
            <person name="Labrenz M."/>
            <person name="Spormann A.M."/>
            <person name="Op den Camp H."/>
            <person name="Overmann J."/>
            <person name="Amann R."/>
            <person name="Jetten M.S.M."/>
            <person name="Mascher T."/>
            <person name="Medema M.H."/>
            <person name="Devos D.P."/>
            <person name="Kaster A.-K."/>
            <person name="Ovreas L."/>
            <person name="Rohde M."/>
            <person name="Galperin M.Y."/>
            <person name="Jogler C."/>
        </authorList>
    </citation>
    <scope>NUCLEOTIDE SEQUENCE [LARGE SCALE GENOMIC DNA]</scope>
    <source>
        <strain evidence="1 2">Spa11</strain>
    </source>
</reference>
<dbReference type="PANTHER" id="PTHR43576:SF3">
    <property type="entry name" value="ALPHA-L-ARABINOFURANOSIDASE C"/>
    <property type="match status" value="1"/>
</dbReference>
<dbReference type="Gene3D" id="3.20.20.80">
    <property type="entry name" value="Glycosidases"/>
    <property type="match status" value="1"/>
</dbReference>
<dbReference type="PROSITE" id="PS00018">
    <property type="entry name" value="EF_HAND_1"/>
    <property type="match status" value="1"/>
</dbReference>
<dbReference type="InterPro" id="IPR017853">
    <property type="entry name" value="GH"/>
</dbReference>
<dbReference type="Gene3D" id="2.60.40.1180">
    <property type="entry name" value="Golgi alpha-mannosidase II"/>
    <property type="match status" value="1"/>
</dbReference>
<dbReference type="AlphaFoldDB" id="A0A518KDW7"/>
<dbReference type="InterPro" id="IPR013780">
    <property type="entry name" value="Glyco_hydro_b"/>
</dbReference>